<dbReference type="OrthoDB" id="3357271at2759"/>
<feature type="compositionally biased region" description="Polar residues" evidence="1">
    <location>
        <begin position="319"/>
        <end position="379"/>
    </location>
</feature>
<proteinExistence type="predicted"/>
<accession>A0A9P7ZJT7</accession>
<dbReference type="GeneID" id="70288878"/>
<evidence type="ECO:0008006" key="4">
    <source>
        <dbReference type="Google" id="ProtNLM"/>
    </source>
</evidence>
<feature type="compositionally biased region" description="Basic and acidic residues" evidence="1">
    <location>
        <begin position="53"/>
        <end position="67"/>
    </location>
</feature>
<name>A0A9P7ZJT7_9HYPO</name>
<gene>
    <name evidence="2" type="ORF">F5Z01DRAFT_185876</name>
</gene>
<feature type="compositionally biased region" description="Polar residues" evidence="1">
    <location>
        <begin position="85"/>
        <end position="95"/>
    </location>
</feature>
<feature type="compositionally biased region" description="Basic residues" evidence="1">
    <location>
        <begin position="462"/>
        <end position="475"/>
    </location>
</feature>
<feature type="region of interest" description="Disordered" evidence="1">
    <location>
        <begin position="53"/>
        <end position="504"/>
    </location>
</feature>
<keyword evidence="3" id="KW-1185">Reference proteome</keyword>
<dbReference type="EMBL" id="MU251260">
    <property type="protein sequence ID" value="KAG9252798.1"/>
    <property type="molecule type" value="Genomic_DNA"/>
</dbReference>
<evidence type="ECO:0000313" key="3">
    <source>
        <dbReference type="Proteomes" id="UP000887229"/>
    </source>
</evidence>
<feature type="compositionally biased region" description="Polar residues" evidence="1">
    <location>
        <begin position="215"/>
        <end position="224"/>
    </location>
</feature>
<comment type="caution">
    <text evidence="2">The sequence shown here is derived from an EMBL/GenBank/DDBJ whole genome shotgun (WGS) entry which is preliminary data.</text>
</comment>
<dbReference type="AlphaFoldDB" id="A0A9P7ZJT7"/>
<feature type="compositionally biased region" description="Basic and acidic residues" evidence="1">
    <location>
        <begin position="194"/>
        <end position="211"/>
    </location>
</feature>
<sequence>MSDCSAPLAATSPRARTTLSHTTQTLGFGLITPFLFTDGSTFIMSKYKDLVKGGWHPEKSRGTEKKGIRGQVSGLVRGNKDDPSTKAQNHVSVPITSLKDPSSFAPPPKRTANGALPPPPPRSTETRQVVAAPSKYQDPRGPPVPPPPKTSAEQSQLEYYQKYGISQQEELEQEEEEKPRGPYRANTTGLSVDHLPKPPGRRDGADGRGPPELEASTSARQSPSLPARGSPALPSRQPAAIMPPPSAKPSLPPRLPARTNSAATNSSQESEPSGGLLNEGAVNRLGAAGVNVPGLGIRGQQASPSPPPPPRQSAAPVNELQNRFSKLRTTQSQTQDPPSEGTTWAQKQQALNTASNFQKDPSSISMSDARSAAGTANSFRQRHGAQIASGAKTANSLDQRFGVSSKLGGFARGQQAQPEESEPASAPAPAPQLLPTRPIQSSHQEAQPALLPSQPLKAVAAAKKKPPPPPPKKKPGLAALPAATQVGTDEDQPPPIPMSTRPTF</sequence>
<feature type="compositionally biased region" description="Pro residues" evidence="1">
    <location>
        <begin position="241"/>
        <end position="255"/>
    </location>
</feature>
<dbReference type="RefSeq" id="XP_046116722.1">
    <property type="nucleotide sequence ID" value="XM_046257975.1"/>
</dbReference>
<evidence type="ECO:0000256" key="1">
    <source>
        <dbReference type="SAM" id="MobiDB-lite"/>
    </source>
</evidence>
<reference evidence="2" key="1">
    <citation type="journal article" date="2021" name="IMA Fungus">
        <title>Genomic characterization of three marine fungi, including Emericellopsis atlantica sp. nov. with signatures of a generalist lifestyle and marine biomass degradation.</title>
        <authorList>
            <person name="Hagestad O.C."/>
            <person name="Hou L."/>
            <person name="Andersen J.H."/>
            <person name="Hansen E.H."/>
            <person name="Altermark B."/>
            <person name="Li C."/>
            <person name="Kuhnert E."/>
            <person name="Cox R.J."/>
            <person name="Crous P.W."/>
            <person name="Spatafora J.W."/>
            <person name="Lail K."/>
            <person name="Amirebrahimi M."/>
            <person name="Lipzen A."/>
            <person name="Pangilinan J."/>
            <person name="Andreopoulos W."/>
            <person name="Hayes R.D."/>
            <person name="Ng V."/>
            <person name="Grigoriev I.V."/>
            <person name="Jackson S.A."/>
            <person name="Sutton T.D.S."/>
            <person name="Dobson A.D.W."/>
            <person name="Rama T."/>
        </authorList>
    </citation>
    <scope>NUCLEOTIDE SEQUENCE</scope>
    <source>
        <strain evidence="2">TS7</strain>
    </source>
</reference>
<feature type="compositionally biased region" description="Low complexity" evidence="1">
    <location>
        <begin position="414"/>
        <end position="425"/>
    </location>
</feature>
<dbReference type="Proteomes" id="UP000887229">
    <property type="component" value="Unassembled WGS sequence"/>
</dbReference>
<evidence type="ECO:0000313" key="2">
    <source>
        <dbReference type="EMBL" id="KAG9252798.1"/>
    </source>
</evidence>
<organism evidence="2 3">
    <name type="scientific">Emericellopsis atlantica</name>
    <dbReference type="NCBI Taxonomy" id="2614577"/>
    <lineage>
        <taxon>Eukaryota</taxon>
        <taxon>Fungi</taxon>
        <taxon>Dikarya</taxon>
        <taxon>Ascomycota</taxon>
        <taxon>Pezizomycotina</taxon>
        <taxon>Sordariomycetes</taxon>
        <taxon>Hypocreomycetidae</taxon>
        <taxon>Hypocreales</taxon>
        <taxon>Bionectriaceae</taxon>
        <taxon>Emericellopsis</taxon>
    </lineage>
</organism>
<protein>
    <recommendedName>
        <fullName evidence="4">Altered inheritance of mitochondria protein 3</fullName>
    </recommendedName>
</protein>
<feature type="compositionally biased region" description="Pro residues" evidence="1">
    <location>
        <begin position="140"/>
        <end position="149"/>
    </location>
</feature>
<feature type="compositionally biased region" description="Polar residues" evidence="1">
    <location>
        <begin position="259"/>
        <end position="271"/>
    </location>
</feature>